<name>A6LL52_THEM4</name>
<dbReference type="EMBL" id="CP000716">
    <property type="protein sequence ID" value="ABR30653.1"/>
    <property type="molecule type" value="Genomic_DNA"/>
</dbReference>
<organism evidence="1 2">
    <name type="scientific">Thermosipho melanesiensis (strain DSM 12029 / CIP 104789 / BI429)</name>
    <dbReference type="NCBI Taxonomy" id="391009"/>
    <lineage>
        <taxon>Bacteria</taxon>
        <taxon>Thermotogati</taxon>
        <taxon>Thermotogota</taxon>
        <taxon>Thermotogae</taxon>
        <taxon>Thermotogales</taxon>
        <taxon>Fervidobacteriaceae</taxon>
        <taxon>Thermosipho</taxon>
    </lineage>
</organism>
<dbReference type="AlphaFoldDB" id="A6LL52"/>
<protein>
    <submittedName>
        <fullName evidence="1">Uncharacterized protein</fullName>
    </submittedName>
</protein>
<gene>
    <name evidence="1" type="ordered locus">Tmel_0791</name>
</gene>
<dbReference type="HOGENOM" id="CLU_3158813_0_0_0"/>
<reference evidence="1 2" key="2">
    <citation type="journal article" date="2009" name="Proc. Natl. Acad. Sci. U.S.A.">
        <title>On the chimeric nature, thermophilic origin, and phylogenetic placement of the Thermotogales.</title>
        <authorList>
            <person name="Zhaxybayeva O."/>
            <person name="Swithers K.S."/>
            <person name="Lapierre P."/>
            <person name="Fournier G.P."/>
            <person name="Bickhart D.M."/>
            <person name="DeBoy R.T."/>
            <person name="Nelson K.E."/>
            <person name="Nesbo C.L."/>
            <person name="Doolittle W.F."/>
            <person name="Gogarten J.P."/>
            <person name="Noll K.M."/>
        </authorList>
    </citation>
    <scope>NUCLEOTIDE SEQUENCE [LARGE SCALE GENOMIC DNA]</scope>
    <source>
        <strain evidence="2">DSM 12029 / CIP 104789 / BI429</strain>
    </source>
</reference>
<evidence type="ECO:0000313" key="2">
    <source>
        <dbReference type="Proteomes" id="UP000001110"/>
    </source>
</evidence>
<dbReference type="KEGG" id="tme:Tmel_0791"/>
<dbReference type="Proteomes" id="UP000001110">
    <property type="component" value="Chromosome"/>
</dbReference>
<accession>A6LL52</accession>
<reference evidence="1 2" key="1">
    <citation type="submission" date="2007-05" db="EMBL/GenBank/DDBJ databases">
        <title>Complete sequence of Thermosipho melanesiensis BI429.</title>
        <authorList>
            <consortium name="US DOE Joint Genome Institute"/>
            <person name="Copeland A."/>
            <person name="Lucas S."/>
            <person name="Lapidus A."/>
            <person name="Barry K."/>
            <person name="Glavina del Rio T."/>
            <person name="Dalin E."/>
            <person name="Tice H."/>
            <person name="Pitluck S."/>
            <person name="Chertkov O."/>
            <person name="Brettin T."/>
            <person name="Bruce D."/>
            <person name="Detter J.C."/>
            <person name="Han C."/>
            <person name="Schmutz J."/>
            <person name="Larimer F."/>
            <person name="Land M."/>
            <person name="Hauser L."/>
            <person name="Kyrpides N."/>
            <person name="Mikhailova N."/>
            <person name="Nelson K."/>
            <person name="Gogarten J.P."/>
            <person name="Noll K."/>
            <person name="Richardson P."/>
        </authorList>
    </citation>
    <scope>NUCLEOTIDE SEQUENCE [LARGE SCALE GENOMIC DNA]</scope>
    <source>
        <strain evidence="2">DSM 12029 / CIP 104789 / BI429</strain>
    </source>
</reference>
<sequence>MLLGFKEEVLAKEFRKYLNLIMEFGEYNNFFKKYYKISYDKYLKILED</sequence>
<proteinExistence type="predicted"/>
<dbReference type="STRING" id="391009.Tmel_0791"/>
<evidence type="ECO:0000313" key="1">
    <source>
        <dbReference type="EMBL" id="ABR30653.1"/>
    </source>
</evidence>